<evidence type="ECO:0000313" key="1">
    <source>
        <dbReference type="EMBL" id="MCK1791687.1"/>
    </source>
</evidence>
<accession>A0ABT0F110</accession>
<dbReference type="RefSeq" id="WP_247291986.1">
    <property type="nucleotide sequence ID" value="NZ_JAKNRW010000012.1"/>
</dbReference>
<dbReference type="EMBL" id="JAKNRW010000012">
    <property type="protein sequence ID" value="MCK1791687.1"/>
    <property type="molecule type" value="Genomic_DNA"/>
</dbReference>
<gene>
    <name evidence="1" type="ORF">L9059_16105</name>
</gene>
<organism evidence="1 2">
    <name type="scientific">Pseudomonas violetae</name>
    <dbReference type="NCBI Taxonomy" id="2915813"/>
    <lineage>
        <taxon>Bacteria</taxon>
        <taxon>Pseudomonadati</taxon>
        <taxon>Pseudomonadota</taxon>
        <taxon>Gammaproteobacteria</taxon>
        <taxon>Pseudomonadales</taxon>
        <taxon>Pseudomonadaceae</taxon>
        <taxon>Pseudomonas</taxon>
    </lineage>
</organism>
<protein>
    <submittedName>
        <fullName evidence="1">Uncharacterized protein</fullName>
    </submittedName>
</protein>
<comment type="caution">
    <text evidence="1">The sequence shown here is derived from an EMBL/GenBank/DDBJ whole genome shotgun (WGS) entry which is preliminary data.</text>
</comment>
<sequence length="188" mass="21693">MPVTLEQFRKTKGEPSNFPCWAVSETTRKLYTFIIENYNQIKLNIENSSNLSPRDRQLIARRIAVQCGFSPSIITDRRQPNIVDLIKELNADLAIVFKSVSAKKWQSGRKLTKEELIKENKNLKTENVELRKLSLGAFATAILESSILADTRSYTLTIDKLKEEIERQKTVIDNQAEQNRRYMESLSK</sequence>
<proteinExistence type="predicted"/>
<keyword evidence="2" id="KW-1185">Reference proteome</keyword>
<reference evidence="1 2" key="1">
    <citation type="submission" date="2022-02" db="EMBL/GenBank/DDBJ databases">
        <title>Comparative genomics of the first Antarctic Pseudomonas spp. capable of biotransforming 2,4,6-Trinitrotoluene.</title>
        <authorList>
            <person name="Cabrera M.A."/>
            <person name="Marquez S.L."/>
            <person name="Perez-Donoso J.M."/>
        </authorList>
    </citation>
    <scope>NUCLEOTIDE SEQUENCE [LARGE SCALE GENOMIC DNA]</scope>
    <source>
        <strain evidence="1 2">TNT19</strain>
    </source>
</reference>
<dbReference type="Proteomes" id="UP001299876">
    <property type="component" value="Unassembled WGS sequence"/>
</dbReference>
<name>A0ABT0F110_9PSED</name>
<evidence type="ECO:0000313" key="2">
    <source>
        <dbReference type="Proteomes" id="UP001299876"/>
    </source>
</evidence>